<evidence type="ECO:0000256" key="2">
    <source>
        <dbReference type="ARBA" id="ARBA00022679"/>
    </source>
</evidence>
<gene>
    <name evidence="3" type="ORF">OHU17_29135</name>
</gene>
<dbReference type="SUPFAM" id="SSF53335">
    <property type="entry name" value="S-adenosyl-L-methionine-dependent methyltransferases"/>
    <property type="match status" value="1"/>
</dbReference>
<accession>A0ABZ1RSR4</accession>
<dbReference type="GO" id="GO:0032259">
    <property type="term" value="P:methylation"/>
    <property type="evidence" value="ECO:0007669"/>
    <property type="project" value="UniProtKB-KW"/>
</dbReference>
<name>A0ABZ1RSR4_9ACTN</name>
<dbReference type="InterPro" id="IPR029063">
    <property type="entry name" value="SAM-dependent_MTases_sf"/>
</dbReference>
<keyword evidence="2 3" id="KW-0808">Transferase</keyword>
<dbReference type="Proteomes" id="UP001432075">
    <property type="component" value="Chromosome"/>
</dbReference>
<protein>
    <submittedName>
        <fullName evidence="3">Class I SAM-dependent methyltransferase</fullName>
        <ecNumber evidence="3">2.1.1.-</ecNumber>
    </submittedName>
</protein>
<keyword evidence="1 3" id="KW-0489">Methyltransferase</keyword>
<organism evidence="3 4">
    <name type="scientific">Streptomyces goshikiensis</name>
    <dbReference type="NCBI Taxonomy" id="1942"/>
    <lineage>
        <taxon>Bacteria</taxon>
        <taxon>Bacillati</taxon>
        <taxon>Actinomycetota</taxon>
        <taxon>Actinomycetes</taxon>
        <taxon>Kitasatosporales</taxon>
        <taxon>Streptomycetaceae</taxon>
        <taxon>Streptomyces</taxon>
    </lineage>
</organism>
<evidence type="ECO:0000313" key="4">
    <source>
        <dbReference type="Proteomes" id="UP001432075"/>
    </source>
</evidence>
<dbReference type="PANTHER" id="PTHR43619">
    <property type="entry name" value="S-ADENOSYL-L-METHIONINE-DEPENDENT METHYLTRANSFERASE YKTD-RELATED"/>
    <property type="match status" value="1"/>
</dbReference>
<sequence>MSNTPTPDAPGSGGPAHGLSGVAMTLLTPLYGRAHAAELLPGTAFRDPAAASVLAATGYRAPEVLTDRGNALGSVHRAIVFDELTAAFCRGHPDAVVVSAGIGLDTRAERLAGALPATVTWLGVDVPDVVELRARLLPGDLTRVFPASITEPDWAQRLLPLVGERRNVLVLTEGVLMYLDPAGLRSFLVSCRTAFPAAELVADYFHPRVALSGLHPIVRATGARFRSGARGGRGLAAAAPGWEKVSDHRVMERISLGHRAAGGLFRLLALGAPAYSVARLRAAPTAG</sequence>
<evidence type="ECO:0000313" key="3">
    <source>
        <dbReference type="EMBL" id="WUO49568.1"/>
    </source>
</evidence>
<dbReference type="EC" id="2.1.1.-" evidence="3"/>
<dbReference type="EMBL" id="CP108057">
    <property type="protein sequence ID" value="WUO49568.1"/>
    <property type="molecule type" value="Genomic_DNA"/>
</dbReference>
<dbReference type="Pfam" id="PF04072">
    <property type="entry name" value="LCM"/>
    <property type="match status" value="1"/>
</dbReference>
<dbReference type="GO" id="GO:0008168">
    <property type="term" value="F:methyltransferase activity"/>
    <property type="evidence" value="ECO:0007669"/>
    <property type="project" value="UniProtKB-KW"/>
</dbReference>
<dbReference type="InterPro" id="IPR007213">
    <property type="entry name" value="Ppm1/Ppm2/Tcmp"/>
</dbReference>
<evidence type="ECO:0000256" key="1">
    <source>
        <dbReference type="ARBA" id="ARBA00022603"/>
    </source>
</evidence>
<dbReference type="PANTHER" id="PTHR43619:SF2">
    <property type="entry name" value="S-ADENOSYL-L-METHIONINE-DEPENDENT METHYLTRANSFERASES SUPERFAMILY PROTEIN"/>
    <property type="match status" value="1"/>
</dbReference>
<dbReference type="Gene3D" id="3.40.50.150">
    <property type="entry name" value="Vaccinia Virus protein VP39"/>
    <property type="match status" value="1"/>
</dbReference>
<reference evidence="3" key="1">
    <citation type="submission" date="2022-10" db="EMBL/GenBank/DDBJ databases">
        <title>The complete genomes of actinobacterial strains from the NBC collection.</title>
        <authorList>
            <person name="Joergensen T.S."/>
            <person name="Alvarez Arevalo M."/>
            <person name="Sterndorff E.B."/>
            <person name="Faurdal D."/>
            <person name="Vuksanovic O."/>
            <person name="Mourched A.-S."/>
            <person name="Charusanti P."/>
            <person name="Shaw S."/>
            <person name="Blin K."/>
            <person name="Weber T."/>
        </authorList>
    </citation>
    <scope>NUCLEOTIDE SEQUENCE</scope>
    <source>
        <strain evidence="3">NBC_00283</strain>
    </source>
</reference>
<proteinExistence type="predicted"/>
<keyword evidence="4" id="KW-1185">Reference proteome</keyword>
<dbReference type="RefSeq" id="WP_328776805.1">
    <property type="nucleotide sequence ID" value="NZ_CP108057.1"/>
</dbReference>